<dbReference type="InterPro" id="IPR035965">
    <property type="entry name" value="PAS-like_dom_sf"/>
</dbReference>
<feature type="domain" description="MEKHLA" evidence="1">
    <location>
        <begin position="20"/>
        <end position="152"/>
    </location>
</feature>
<reference evidence="2" key="1">
    <citation type="submission" date="2020-05" db="EMBL/GenBank/DDBJ databases">
        <authorList>
            <person name="Chiriac C."/>
            <person name="Salcher M."/>
            <person name="Ghai R."/>
            <person name="Kavagutti S V."/>
        </authorList>
    </citation>
    <scope>NUCLEOTIDE SEQUENCE</scope>
</reference>
<proteinExistence type="predicted"/>
<accession>A0A6J7FDM4</accession>
<name>A0A6J7FDM4_9ZZZZ</name>
<gene>
    <name evidence="2" type="ORF">UFOPK3564_00011</name>
</gene>
<evidence type="ECO:0000259" key="1">
    <source>
        <dbReference type="Pfam" id="PF08670"/>
    </source>
</evidence>
<sequence length="153" mass="16550">MTAPDGPALAPTGPLDPGLFALLTRGHLALVGDPLVPAGADARWLYEDAPFGLLAHAAEEDPRFVYANRHAQDRFASTWDGLVGTRSRLAAEPDAQEDRDRLLAAVARDGVFRGYRGRRIGRTGHRFWIEDVTMWNLVDGDGATVGQAARFAG</sequence>
<dbReference type="SUPFAM" id="SSF55785">
    <property type="entry name" value="PYP-like sensor domain (PAS domain)"/>
    <property type="match status" value="1"/>
</dbReference>
<evidence type="ECO:0000313" key="2">
    <source>
        <dbReference type="EMBL" id="CAB4891505.1"/>
    </source>
</evidence>
<protein>
    <submittedName>
        <fullName evidence="2">Unannotated protein</fullName>
    </submittedName>
</protein>
<dbReference type="EMBL" id="CAFBMK010000001">
    <property type="protein sequence ID" value="CAB4891505.1"/>
    <property type="molecule type" value="Genomic_DNA"/>
</dbReference>
<dbReference type="Gene3D" id="3.30.450.20">
    <property type="entry name" value="PAS domain"/>
    <property type="match status" value="1"/>
</dbReference>
<dbReference type="AlphaFoldDB" id="A0A6J7FDM4"/>
<dbReference type="Pfam" id="PF08670">
    <property type="entry name" value="MEKHLA"/>
    <property type="match status" value="1"/>
</dbReference>
<organism evidence="2">
    <name type="scientific">freshwater metagenome</name>
    <dbReference type="NCBI Taxonomy" id="449393"/>
    <lineage>
        <taxon>unclassified sequences</taxon>
        <taxon>metagenomes</taxon>
        <taxon>ecological metagenomes</taxon>
    </lineage>
</organism>
<dbReference type="InterPro" id="IPR013978">
    <property type="entry name" value="MEKHLA"/>
</dbReference>